<keyword evidence="3" id="KW-1185">Reference proteome</keyword>
<gene>
    <name evidence="2" type="ORF">HLPR_11860</name>
</gene>
<dbReference type="AlphaFoldDB" id="A0AAU9EQT7"/>
<accession>A0AAU9EQT7</accession>
<evidence type="ECO:0000313" key="3">
    <source>
        <dbReference type="Proteomes" id="UP001321786"/>
    </source>
</evidence>
<organism evidence="2 3">
    <name type="scientific">Helicovermis profundi</name>
    <dbReference type="NCBI Taxonomy" id="3065157"/>
    <lineage>
        <taxon>Bacteria</taxon>
        <taxon>Bacillati</taxon>
        <taxon>Bacillota</taxon>
        <taxon>Clostridia</taxon>
        <taxon>Helicovermis</taxon>
    </lineage>
</organism>
<dbReference type="InterPro" id="IPR029058">
    <property type="entry name" value="AB_hydrolase_fold"/>
</dbReference>
<dbReference type="Pfam" id="PF12146">
    <property type="entry name" value="Hydrolase_4"/>
    <property type="match status" value="1"/>
</dbReference>
<dbReference type="InterPro" id="IPR051044">
    <property type="entry name" value="MAG_DAG_Lipase"/>
</dbReference>
<reference evidence="2 3" key="1">
    <citation type="submission" date="2023-08" db="EMBL/GenBank/DDBJ databases">
        <title>Helicovermis profunda gen. nov., sp. nov., a novel mesophilic, fermentative bacterium within the Bacillota from a deep-sea hydrothermal vent chimney.</title>
        <authorList>
            <person name="Miyazaki U."/>
            <person name="Mizutani D."/>
            <person name="Hashimoto Y."/>
            <person name="Tame A."/>
            <person name="Sawayama S."/>
            <person name="Miyazaki J."/>
            <person name="Takai K."/>
            <person name="Nakagawa S."/>
        </authorList>
    </citation>
    <scope>NUCLEOTIDE SEQUENCE [LARGE SCALE GENOMIC DNA]</scope>
    <source>
        <strain evidence="2 3">S502</strain>
    </source>
</reference>
<sequence>MLEEKKITKVYLKGKEGSNIFVSSYQSKSESKAVIHILHGMAEYGDRYEDFANFLTNNNYAVYVHDHRKHGKSITLNQKVGIFDEKDTWDNILEDVEIVNKYIRSKEENKKIIIFGHSMGSFITRSYIQKYNNSVDGAVLSGTGYANPLTCRSAIVLGEIIKIIKKNSRSKFLDDLTLGSLNKTIENPRTNCDWLSRDEREVDKYIKDELCGYRYSSKFYIEFYKGIASSIKDKNICKTKHMPILFISGEKDPVGQLTSGVKKVFNKYISNGYKDDLSLKFIEGARHEIINEINNQEVYETLLNWINTIDI</sequence>
<keyword evidence="2" id="KW-0378">Hydrolase</keyword>
<dbReference type="Gene3D" id="3.40.50.1820">
    <property type="entry name" value="alpha/beta hydrolase"/>
    <property type="match status" value="1"/>
</dbReference>
<dbReference type="RefSeq" id="WP_338537158.1">
    <property type="nucleotide sequence ID" value="NZ_AP028654.1"/>
</dbReference>
<dbReference type="GO" id="GO:0016787">
    <property type="term" value="F:hydrolase activity"/>
    <property type="evidence" value="ECO:0007669"/>
    <property type="project" value="UniProtKB-KW"/>
</dbReference>
<proteinExistence type="predicted"/>
<feature type="domain" description="Serine aminopeptidase S33" evidence="1">
    <location>
        <begin position="30"/>
        <end position="293"/>
    </location>
</feature>
<name>A0AAU9EQT7_9FIRM</name>
<dbReference type="InterPro" id="IPR022742">
    <property type="entry name" value="Hydrolase_4"/>
</dbReference>
<dbReference type="EMBL" id="AP028654">
    <property type="protein sequence ID" value="BEP28855.1"/>
    <property type="molecule type" value="Genomic_DNA"/>
</dbReference>
<protein>
    <submittedName>
        <fullName evidence="2">Alpha/beta hydrolase</fullName>
    </submittedName>
</protein>
<dbReference type="SUPFAM" id="SSF53474">
    <property type="entry name" value="alpha/beta-Hydrolases"/>
    <property type="match status" value="1"/>
</dbReference>
<dbReference type="Proteomes" id="UP001321786">
    <property type="component" value="Chromosome"/>
</dbReference>
<evidence type="ECO:0000313" key="2">
    <source>
        <dbReference type="EMBL" id="BEP28855.1"/>
    </source>
</evidence>
<dbReference type="KEGG" id="hprf:HLPR_11860"/>
<evidence type="ECO:0000259" key="1">
    <source>
        <dbReference type="Pfam" id="PF12146"/>
    </source>
</evidence>
<dbReference type="PANTHER" id="PTHR11614">
    <property type="entry name" value="PHOSPHOLIPASE-RELATED"/>
    <property type="match status" value="1"/>
</dbReference>